<evidence type="ECO:0000313" key="3">
    <source>
        <dbReference type="Proteomes" id="UP001227831"/>
    </source>
</evidence>
<keyword evidence="2" id="KW-0328">Glycosyltransferase</keyword>
<keyword evidence="2" id="KW-0808">Transferase</keyword>
<dbReference type="Proteomes" id="UP001227831">
    <property type="component" value="Unassembled WGS sequence"/>
</dbReference>
<name>A0ABU1AA30_9LACO</name>
<dbReference type="GO" id="GO:0016757">
    <property type="term" value="F:glycosyltransferase activity"/>
    <property type="evidence" value="ECO:0007669"/>
    <property type="project" value="UniProtKB-KW"/>
</dbReference>
<dbReference type="EC" id="2.4.-.-" evidence="2"/>
<feature type="domain" description="Glycosyltransferase 2-like" evidence="1">
    <location>
        <begin position="10"/>
        <end position="132"/>
    </location>
</feature>
<reference evidence="2 3" key="1">
    <citation type="journal article" date="2023" name="Int. J. Syst. Evol. Microbiol.">
        <title>Lactiplantibacillus brownii sp. nov., a novel psychrotolerant species isolated from sauerkraut.</title>
        <authorList>
            <person name="Heng Y.C."/>
            <person name="Silvaraju S."/>
            <person name="Lee J.K.Y."/>
            <person name="Kittelmann S."/>
        </authorList>
    </citation>
    <scope>NUCLEOTIDE SEQUENCE [LARGE SCALE GENOMIC DNA]</scope>
    <source>
        <strain evidence="2 3">WILCCON 0030</strain>
    </source>
</reference>
<accession>A0ABU1AA30</accession>
<keyword evidence="3" id="KW-1185">Reference proteome</keyword>
<sequence>MTKVKHAFLVVIYNRPASNCVALTAVLENLNDSQKLVIYDNSVQSQMDIKLPETVVYKHDSRNKGLFTAYNYAVDLCRDLKIKWLTIFDQDTCIPSAYFKILNEKLTHQANGVGCIVPNVYIEKGKKISPFIIENNLFLFNKNSNKTLGAINSGCTININAFDNTRIFSPSFPLDFLDYDFFWKLKRNNLKVSCIHINLVQELSVSDYKTMTDRRFCSFICSERKFIMKRYPQMLLQYKLKMIVRLLNMVLKNVQISKIKFAVKALRGKCV</sequence>
<dbReference type="Gene3D" id="3.90.550.10">
    <property type="entry name" value="Spore Coat Polysaccharide Biosynthesis Protein SpsA, Chain A"/>
    <property type="match status" value="1"/>
</dbReference>
<evidence type="ECO:0000313" key="2">
    <source>
        <dbReference type="EMBL" id="MDQ7937738.1"/>
    </source>
</evidence>
<dbReference type="RefSeq" id="WP_308703461.1">
    <property type="nucleotide sequence ID" value="NZ_AP027463.1"/>
</dbReference>
<protein>
    <submittedName>
        <fullName evidence="2">Glycosyltransferase</fullName>
        <ecNumber evidence="2">2.4.-.-</ecNumber>
    </submittedName>
</protein>
<dbReference type="InterPro" id="IPR029044">
    <property type="entry name" value="Nucleotide-diphossugar_trans"/>
</dbReference>
<dbReference type="SUPFAM" id="SSF53448">
    <property type="entry name" value="Nucleotide-diphospho-sugar transferases"/>
    <property type="match status" value="1"/>
</dbReference>
<dbReference type="InterPro" id="IPR001173">
    <property type="entry name" value="Glyco_trans_2-like"/>
</dbReference>
<proteinExistence type="predicted"/>
<dbReference type="Pfam" id="PF00535">
    <property type="entry name" value="Glycos_transf_2"/>
    <property type="match status" value="1"/>
</dbReference>
<dbReference type="EMBL" id="JAVCWF010000001">
    <property type="protein sequence ID" value="MDQ7937738.1"/>
    <property type="molecule type" value="Genomic_DNA"/>
</dbReference>
<evidence type="ECO:0000259" key="1">
    <source>
        <dbReference type="Pfam" id="PF00535"/>
    </source>
</evidence>
<gene>
    <name evidence="2" type="ORF">RA086_08970</name>
</gene>
<comment type="caution">
    <text evidence="2">The sequence shown here is derived from an EMBL/GenBank/DDBJ whole genome shotgun (WGS) entry which is preliminary data.</text>
</comment>
<organism evidence="2 3">
    <name type="scientific">Lactiplantibacillus brownii</name>
    <dbReference type="NCBI Taxonomy" id="3069269"/>
    <lineage>
        <taxon>Bacteria</taxon>
        <taxon>Bacillati</taxon>
        <taxon>Bacillota</taxon>
        <taxon>Bacilli</taxon>
        <taxon>Lactobacillales</taxon>
        <taxon>Lactobacillaceae</taxon>
        <taxon>Lactiplantibacillus</taxon>
    </lineage>
</organism>